<organism evidence="2 3">
    <name type="scientific">Streptomyces anandii</name>
    <dbReference type="NCBI Taxonomy" id="285454"/>
    <lineage>
        <taxon>Bacteria</taxon>
        <taxon>Bacillati</taxon>
        <taxon>Actinomycetota</taxon>
        <taxon>Actinomycetes</taxon>
        <taxon>Kitasatosporales</taxon>
        <taxon>Streptomycetaceae</taxon>
        <taxon>Streptomyces</taxon>
    </lineage>
</organism>
<name>A0ABW6H9Y7_9ACTN</name>
<proteinExistence type="predicted"/>
<feature type="region of interest" description="Disordered" evidence="1">
    <location>
        <begin position="61"/>
        <end position="81"/>
    </location>
</feature>
<dbReference type="EMBL" id="JBHYTS010000037">
    <property type="protein sequence ID" value="MFE1753288.1"/>
    <property type="molecule type" value="Genomic_DNA"/>
</dbReference>
<evidence type="ECO:0000256" key="1">
    <source>
        <dbReference type="SAM" id="MobiDB-lite"/>
    </source>
</evidence>
<dbReference type="Proteomes" id="UP001599756">
    <property type="component" value="Unassembled WGS sequence"/>
</dbReference>
<sequence length="81" mass="8859">MGRVGRKAARIQVSSRLTWTFSARAGLGRSRSAGLAPSRAAATAQRAASVALLRSLLRAVRGSQPRRTPAHALRTRRFRHR</sequence>
<evidence type="ECO:0000313" key="2">
    <source>
        <dbReference type="EMBL" id="MFE1753288.1"/>
    </source>
</evidence>
<accession>A0ABW6H9Y7</accession>
<keyword evidence="3" id="KW-1185">Reference proteome</keyword>
<reference evidence="2 3" key="1">
    <citation type="submission" date="2024-09" db="EMBL/GenBank/DDBJ databases">
        <title>The Natural Products Discovery Center: Release of the First 8490 Sequenced Strains for Exploring Actinobacteria Biosynthetic Diversity.</title>
        <authorList>
            <person name="Kalkreuter E."/>
            <person name="Kautsar S.A."/>
            <person name="Yang D."/>
            <person name="Bader C.D."/>
            <person name="Teijaro C.N."/>
            <person name="Fluegel L."/>
            <person name="Davis C.M."/>
            <person name="Simpson J.R."/>
            <person name="Lauterbach L."/>
            <person name="Steele A.D."/>
            <person name="Gui C."/>
            <person name="Meng S."/>
            <person name="Li G."/>
            <person name="Viehrig K."/>
            <person name="Ye F."/>
            <person name="Su P."/>
            <person name="Kiefer A.F."/>
            <person name="Nichols A."/>
            <person name="Cepeda A.J."/>
            <person name="Yan W."/>
            <person name="Fan B."/>
            <person name="Jiang Y."/>
            <person name="Adhikari A."/>
            <person name="Zheng C.-J."/>
            <person name="Schuster L."/>
            <person name="Cowan T.M."/>
            <person name="Smanski M.J."/>
            <person name="Chevrette M.G."/>
            <person name="De Carvalho L.P.S."/>
            <person name="Shen B."/>
        </authorList>
    </citation>
    <scope>NUCLEOTIDE SEQUENCE [LARGE SCALE GENOMIC DNA]</scope>
    <source>
        <strain evidence="2 3">NPDC059500</strain>
    </source>
</reference>
<dbReference type="RefSeq" id="WP_381802395.1">
    <property type="nucleotide sequence ID" value="NZ_JBHYTS010000037.1"/>
</dbReference>
<gene>
    <name evidence="2" type="ORF">ACFW88_22555</name>
</gene>
<comment type="caution">
    <text evidence="2">The sequence shown here is derived from an EMBL/GenBank/DDBJ whole genome shotgun (WGS) entry which is preliminary data.</text>
</comment>
<evidence type="ECO:0000313" key="3">
    <source>
        <dbReference type="Proteomes" id="UP001599756"/>
    </source>
</evidence>
<protein>
    <submittedName>
        <fullName evidence="2">Uncharacterized protein</fullName>
    </submittedName>
</protein>